<evidence type="ECO:0000256" key="2">
    <source>
        <dbReference type="ARBA" id="ARBA00034247"/>
    </source>
</evidence>
<dbReference type="Proteomes" id="UP001589692">
    <property type="component" value="Unassembled WGS sequence"/>
</dbReference>
<comment type="caution">
    <text evidence="4">The sequence shown here is derived from an EMBL/GenBank/DDBJ whole genome shotgun (WGS) entry which is preliminary data.</text>
</comment>
<dbReference type="InterPro" id="IPR000160">
    <property type="entry name" value="GGDEF_dom"/>
</dbReference>
<dbReference type="PANTHER" id="PTHR45138">
    <property type="entry name" value="REGULATORY COMPONENTS OF SENSORY TRANSDUCTION SYSTEM"/>
    <property type="match status" value="1"/>
</dbReference>
<dbReference type="InterPro" id="IPR050469">
    <property type="entry name" value="Diguanylate_Cyclase"/>
</dbReference>
<comment type="catalytic activity">
    <reaction evidence="2">
        <text>2 GTP = 3',3'-c-di-GMP + 2 diphosphate</text>
        <dbReference type="Rhea" id="RHEA:24898"/>
        <dbReference type="ChEBI" id="CHEBI:33019"/>
        <dbReference type="ChEBI" id="CHEBI:37565"/>
        <dbReference type="ChEBI" id="CHEBI:58805"/>
        <dbReference type="EC" id="2.7.7.65"/>
    </reaction>
</comment>
<dbReference type="Pfam" id="PF00990">
    <property type="entry name" value="GGDEF"/>
    <property type="match status" value="1"/>
</dbReference>
<accession>A0ABV6AD52</accession>
<evidence type="ECO:0000256" key="1">
    <source>
        <dbReference type="ARBA" id="ARBA00012528"/>
    </source>
</evidence>
<reference evidence="4 5" key="1">
    <citation type="submission" date="2024-09" db="EMBL/GenBank/DDBJ databases">
        <authorList>
            <person name="Sun Q."/>
            <person name="Mori K."/>
        </authorList>
    </citation>
    <scope>NUCLEOTIDE SEQUENCE [LARGE SCALE GENOMIC DNA]</scope>
    <source>
        <strain evidence="4 5">TBRC 4938</strain>
    </source>
</reference>
<keyword evidence="5" id="KW-1185">Reference proteome</keyword>
<dbReference type="Gene3D" id="3.30.70.270">
    <property type="match status" value="1"/>
</dbReference>
<proteinExistence type="predicted"/>
<evidence type="ECO:0000313" key="5">
    <source>
        <dbReference type="Proteomes" id="UP001589692"/>
    </source>
</evidence>
<dbReference type="EC" id="2.7.7.65" evidence="1"/>
<evidence type="ECO:0000313" key="4">
    <source>
        <dbReference type="EMBL" id="MFB9947288.1"/>
    </source>
</evidence>
<dbReference type="CDD" id="cd01949">
    <property type="entry name" value="GGDEF"/>
    <property type="match status" value="1"/>
</dbReference>
<dbReference type="RefSeq" id="WP_377254427.1">
    <property type="nucleotide sequence ID" value="NZ_JBHMAA010000001.1"/>
</dbReference>
<protein>
    <recommendedName>
        <fullName evidence="1">diguanylate cyclase</fullName>
        <ecNumber evidence="1">2.7.7.65</ecNumber>
    </recommendedName>
</protein>
<dbReference type="PROSITE" id="PS50887">
    <property type="entry name" value="GGDEF"/>
    <property type="match status" value="1"/>
</dbReference>
<feature type="domain" description="GGDEF" evidence="3">
    <location>
        <begin position="62"/>
        <end position="195"/>
    </location>
</feature>
<name>A0ABV6AD52_9HYPH</name>
<evidence type="ECO:0000259" key="3">
    <source>
        <dbReference type="PROSITE" id="PS50887"/>
    </source>
</evidence>
<dbReference type="EMBL" id="JBHMAA010000001">
    <property type="protein sequence ID" value="MFB9947288.1"/>
    <property type="molecule type" value="Genomic_DNA"/>
</dbReference>
<dbReference type="NCBIfam" id="TIGR00254">
    <property type="entry name" value="GGDEF"/>
    <property type="match status" value="1"/>
</dbReference>
<dbReference type="InterPro" id="IPR043128">
    <property type="entry name" value="Rev_trsase/Diguanyl_cyclase"/>
</dbReference>
<dbReference type="SUPFAM" id="SSF55073">
    <property type="entry name" value="Nucleotide cyclase"/>
    <property type="match status" value="1"/>
</dbReference>
<organism evidence="4 5">
    <name type="scientific">Rhizobium puerariae</name>
    <dbReference type="NCBI Taxonomy" id="1585791"/>
    <lineage>
        <taxon>Bacteria</taxon>
        <taxon>Pseudomonadati</taxon>
        <taxon>Pseudomonadota</taxon>
        <taxon>Alphaproteobacteria</taxon>
        <taxon>Hyphomicrobiales</taxon>
        <taxon>Rhizobiaceae</taxon>
        <taxon>Rhizobium/Agrobacterium group</taxon>
        <taxon>Rhizobium</taxon>
    </lineage>
</organism>
<dbReference type="PANTHER" id="PTHR45138:SF9">
    <property type="entry name" value="DIGUANYLATE CYCLASE DGCM-RELATED"/>
    <property type="match status" value="1"/>
</dbReference>
<gene>
    <name evidence="4" type="ORF">ACFFP0_00435</name>
</gene>
<dbReference type="SMART" id="SM00267">
    <property type="entry name" value="GGDEF"/>
    <property type="match status" value="1"/>
</dbReference>
<sequence>MPYLQCQHFRETERPPYGWAAQSSAQTDAGDALVDPQTGLSTLRDFYRRGQPLVDGCLSRKTPCAVAIIDIDHFRRLNETYCEETAGRVLRAIAAKLDAACCGKGHLPTRLGIEAFGLLLIGLDEAGAMDFCERLRLDIAAMRFEAGDSDFSVTVSIGLAKICGPETFDNYLNAAEQFLFMAKSHGRNQVFSERKVVLHAAERPLSSDHDAGA</sequence>
<dbReference type="InterPro" id="IPR029787">
    <property type="entry name" value="Nucleotide_cyclase"/>
</dbReference>